<evidence type="ECO:0000256" key="3">
    <source>
        <dbReference type="ARBA" id="ARBA00022960"/>
    </source>
</evidence>
<comment type="subcellular location">
    <subcellularLocation>
        <location evidence="6">Cytoplasm</location>
    </subcellularLocation>
</comment>
<dbReference type="InterPro" id="IPR001374">
    <property type="entry name" value="R3H_dom"/>
</dbReference>
<evidence type="ECO:0000256" key="5">
    <source>
        <dbReference type="ARBA" id="ARBA00023316"/>
    </source>
</evidence>
<keyword evidence="3 6" id="KW-0133">Cell shape</keyword>
<dbReference type="InterPro" id="IPR034079">
    <property type="entry name" value="R3H_KhpB"/>
</dbReference>
<evidence type="ECO:0000313" key="10">
    <source>
        <dbReference type="Proteomes" id="UP000713904"/>
    </source>
</evidence>
<keyword evidence="2 6" id="KW-0694">RNA-binding</keyword>
<evidence type="ECO:0000313" key="9">
    <source>
        <dbReference type="EMBL" id="MBC2576659.1"/>
    </source>
</evidence>
<dbReference type="InterPro" id="IPR038008">
    <property type="entry name" value="Jag_KH"/>
</dbReference>
<name>A0ABR6TML3_9FIRM</name>
<keyword evidence="5 6" id="KW-0961">Cell wall biogenesis/degradation</keyword>
<dbReference type="InterPro" id="IPR015946">
    <property type="entry name" value="KH_dom-like_a/b"/>
</dbReference>
<comment type="function">
    <text evidence="6">A probable RNA chaperone. Forms a complex with KhpA which binds to cellular RNA and controls its expression. Plays a role in peptidoglycan (PG) homeostasis and cell length regulation.</text>
</comment>
<gene>
    <name evidence="6" type="primary">khpB</name>
    <name evidence="6" type="synonym">eloR</name>
    <name evidence="9" type="ORF">HLB29_08175</name>
</gene>
<organism evidence="9 10">
    <name type="scientific">Peptostreptococcus canis</name>
    <dbReference type="NCBI Taxonomy" id="1159213"/>
    <lineage>
        <taxon>Bacteria</taxon>
        <taxon>Bacillati</taxon>
        <taxon>Bacillota</taxon>
        <taxon>Clostridia</taxon>
        <taxon>Peptostreptococcales</taxon>
        <taxon>Peptostreptococcaceae</taxon>
        <taxon>Peptostreptococcus</taxon>
    </lineage>
</organism>
<feature type="compositionally biased region" description="Basic and acidic residues" evidence="7">
    <location>
        <begin position="76"/>
        <end position="95"/>
    </location>
</feature>
<dbReference type="SMART" id="SM01245">
    <property type="entry name" value="Jag_N"/>
    <property type="match status" value="1"/>
</dbReference>
<dbReference type="SMART" id="SM00393">
    <property type="entry name" value="R3H"/>
    <property type="match status" value="1"/>
</dbReference>
<dbReference type="InterPro" id="IPR038247">
    <property type="entry name" value="Jag_N_dom_sf"/>
</dbReference>
<dbReference type="CDD" id="cd02644">
    <property type="entry name" value="R3H_jag"/>
    <property type="match status" value="1"/>
</dbReference>
<dbReference type="PROSITE" id="PS51061">
    <property type="entry name" value="R3H"/>
    <property type="match status" value="1"/>
</dbReference>
<keyword evidence="1 6" id="KW-0963">Cytoplasm</keyword>
<dbReference type="InterPro" id="IPR032782">
    <property type="entry name" value="KhpB_N"/>
</dbReference>
<feature type="region of interest" description="Disordered" evidence="7">
    <location>
        <begin position="66"/>
        <end position="95"/>
    </location>
</feature>
<sequence length="251" mass="28733">MESKILYAKNSDEAVEQLLKSTNADKESIQITVKEKPSKGFLGIGAKDGVYEIKYNLLDKKDEKNDEVVASDSNVEENKSVDKSDEIESEQIDSKDVNVTEEEEIEIAKNFVEELLKNADVDAKVNVKVEDGLIKVKILGDDASCLIGRRGDTLDAIQFLTGLALNKVNKDSNTRVFVDIENYRSKREESLKRYCYKAAREVARTKRTKKLDYMNPYERRIIHSALQNDRYVITYSEGTDPYRRVVIEYKK</sequence>
<dbReference type="InterPro" id="IPR039247">
    <property type="entry name" value="KhpB"/>
</dbReference>
<comment type="domain">
    <text evidence="6">Has an N-terminal Jag-N domain and 2 RNA-binding domains (KH and R3H).</text>
</comment>
<dbReference type="InterPro" id="IPR036867">
    <property type="entry name" value="R3H_dom_sf"/>
</dbReference>
<dbReference type="PANTHER" id="PTHR35800">
    <property type="entry name" value="PROTEIN JAG"/>
    <property type="match status" value="1"/>
</dbReference>
<dbReference type="Gene3D" id="3.30.30.80">
    <property type="entry name" value="probable RNA-binding protein from clostridium symbiosum atcc 14940"/>
    <property type="match status" value="1"/>
</dbReference>
<dbReference type="PANTHER" id="PTHR35800:SF1">
    <property type="entry name" value="RNA-BINDING PROTEIN KHPB"/>
    <property type="match status" value="1"/>
</dbReference>
<comment type="caution">
    <text evidence="9">The sequence shown here is derived from an EMBL/GenBank/DDBJ whole genome shotgun (WGS) entry which is preliminary data.</text>
</comment>
<dbReference type="Pfam" id="PF13083">
    <property type="entry name" value="KH_KhpA-B"/>
    <property type="match status" value="1"/>
</dbReference>
<dbReference type="CDD" id="cd02414">
    <property type="entry name" value="KH-II_Jag"/>
    <property type="match status" value="1"/>
</dbReference>
<evidence type="ECO:0000256" key="7">
    <source>
        <dbReference type="SAM" id="MobiDB-lite"/>
    </source>
</evidence>
<keyword evidence="4 6" id="KW-0143">Chaperone</keyword>
<dbReference type="RefSeq" id="WP_185624677.1">
    <property type="nucleotide sequence ID" value="NZ_JABGBW010000009.1"/>
</dbReference>
<keyword evidence="10" id="KW-1185">Reference proteome</keyword>
<dbReference type="EMBL" id="JABGBW010000009">
    <property type="protein sequence ID" value="MBC2576659.1"/>
    <property type="molecule type" value="Genomic_DNA"/>
</dbReference>
<dbReference type="Gene3D" id="3.30.1370.50">
    <property type="entry name" value="R3H-like domain"/>
    <property type="match status" value="1"/>
</dbReference>
<dbReference type="Pfam" id="PF14804">
    <property type="entry name" value="Jag_N"/>
    <property type="match status" value="1"/>
</dbReference>
<dbReference type="NCBIfam" id="NF041568">
    <property type="entry name" value="Jag_EloR"/>
    <property type="match status" value="1"/>
</dbReference>
<comment type="subunit">
    <text evidence="6">Forms a complex with KhpA.</text>
</comment>
<dbReference type="Gene3D" id="3.30.300.20">
    <property type="match status" value="1"/>
</dbReference>
<dbReference type="SUPFAM" id="SSF82708">
    <property type="entry name" value="R3H domain"/>
    <property type="match status" value="1"/>
</dbReference>
<evidence type="ECO:0000256" key="1">
    <source>
        <dbReference type="ARBA" id="ARBA00022490"/>
    </source>
</evidence>
<dbReference type="Pfam" id="PF01424">
    <property type="entry name" value="R3H"/>
    <property type="match status" value="1"/>
</dbReference>
<evidence type="ECO:0000259" key="8">
    <source>
        <dbReference type="PROSITE" id="PS51061"/>
    </source>
</evidence>
<dbReference type="Proteomes" id="UP000713904">
    <property type="component" value="Unassembled WGS sequence"/>
</dbReference>
<protein>
    <recommendedName>
        <fullName evidence="6">RNA-binding protein KhpB</fullName>
    </recommendedName>
    <alternativeName>
        <fullName evidence="6">RNA-binding protein EloR</fullName>
    </alternativeName>
</protein>
<proteinExistence type="inferred from homology"/>
<evidence type="ECO:0000256" key="2">
    <source>
        <dbReference type="ARBA" id="ARBA00022884"/>
    </source>
</evidence>
<comment type="caution">
    <text evidence="6">Lacks conserved residue(s) required for the propagation of feature annotation.</text>
</comment>
<evidence type="ECO:0000256" key="4">
    <source>
        <dbReference type="ARBA" id="ARBA00023186"/>
    </source>
</evidence>
<evidence type="ECO:0000256" key="6">
    <source>
        <dbReference type="HAMAP-Rule" id="MF_00867"/>
    </source>
</evidence>
<accession>A0ABR6TML3</accession>
<feature type="domain" description="R3H" evidence="8">
    <location>
        <begin position="185"/>
        <end position="251"/>
    </location>
</feature>
<comment type="similarity">
    <text evidence="6">Belongs to the KhpB RNA-binding protein family.</text>
</comment>
<reference evidence="9 10" key="1">
    <citation type="submission" date="2020-05" db="EMBL/GenBank/DDBJ databases">
        <title>Draft genome of xy-202 and genomic insight in genome of the genus Peptostreptococcus.</title>
        <authorList>
            <person name="Zhang Z."/>
        </authorList>
    </citation>
    <scope>NUCLEOTIDE SEQUENCE [LARGE SCALE GENOMIC DNA]</scope>
    <source>
        <strain evidence="9 10">DSM 27025</strain>
    </source>
</reference>
<dbReference type="HAMAP" id="MF_00867">
    <property type="entry name" value="KhpB"/>
    <property type="match status" value="1"/>
</dbReference>